<keyword evidence="2" id="KW-1185">Reference proteome</keyword>
<dbReference type="Proteomes" id="UP000027135">
    <property type="component" value="Unassembled WGS sequence"/>
</dbReference>
<organism evidence="1 2">
    <name type="scientific">Zootermopsis nevadensis</name>
    <name type="common">Dampwood termite</name>
    <dbReference type="NCBI Taxonomy" id="136037"/>
    <lineage>
        <taxon>Eukaryota</taxon>
        <taxon>Metazoa</taxon>
        <taxon>Ecdysozoa</taxon>
        <taxon>Arthropoda</taxon>
        <taxon>Hexapoda</taxon>
        <taxon>Insecta</taxon>
        <taxon>Pterygota</taxon>
        <taxon>Neoptera</taxon>
        <taxon>Polyneoptera</taxon>
        <taxon>Dictyoptera</taxon>
        <taxon>Blattodea</taxon>
        <taxon>Blattoidea</taxon>
        <taxon>Termitoidae</taxon>
        <taxon>Termopsidae</taxon>
        <taxon>Zootermopsis</taxon>
    </lineage>
</organism>
<dbReference type="EMBL" id="KK852609">
    <property type="protein sequence ID" value="KDR20310.1"/>
    <property type="molecule type" value="Genomic_DNA"/>
</dbReference>
<sequence>MPAVDTSYMLTSIPTGTTYKLPSGDHSKQDTALPFPVRYFPKFVA</sequence>
<evidence type="ECO:0000313" key="1">
    <source>
        <dbReference type="EMBL" id="KDR20310.1"/>
    </source>
</evidence>
<dbReference type="InParanoid" id="A0A067RL95"/>
<proteinExistence type="predicted"/>
<accession>A0A067RL95</accession>
<evidence type="ECO:0000313" key="2">
    <source>
        <dbReference type="Proteomes" id="UP000027135"/>
    </source>
</evidence>
<gene>
    <name evidence="1" type="ORF">L798_05199</name>
</gene>
<reference evidence="1 2" key="1">
    <citation type="journal article" date="2014" name="Nat. Commun.">
        <title>Molecular traces of alternative social organization in a termite genome.</title>
        <authorList>
            <person name="Terrapon N."/>
            <person name="Li C."/>
            <person name="Robertson H.M."/>
            <person name="Ji L."/>
            <person name="Meng X."/>
            <person name="Booth W."/>
            <person name="Chen Z."/>
            <person name="Childers C.P."/>
            <person name="Glastad K.M."/>
            <person name="Gokhale K."/>
            <person name="Gowin J."/>
            <person name="Gronenberg W."/>
            <person name="Hermansen R.A."/>
            <person name="Hu H."/>
            <person name="Hunt B.G."/>
            <person name="Huylmans A.K."/>
            <person name="Khalil S.M."/>
            <person name="Mitchell R.D."/>
            <person name="Munoz-Torres M.C."/>
            <person name="Mustard J.A."/>
            <person name="Pan H."/>
            <person name="Reese J.T."/>
            <person name="Scharf M.E."/>
            <person name="Sun F."/>
            <person name="Vogel H."/>
            <person name="Xiao J."/>
            <person name="Yang W."/>
            <person name="Yang Z."/>
            <person name="Yang Z."/>
            <person name="Zhou J."/>
            <person name="Zhu J."/>
            <person name="Brent C.S."/>
            <person name="Elsik C.G."/>
            <person name="Goodisman M.A."/>
            <person name="Liberles D.A."/>
            <person name="Roe R.M."/>
            <person name="Vargo E.L."/>
            <person name="Vilcinskas A."/>
            <person name="Wang J."/>
            <person name="Bornberg-Bauer E."/>
            <person name="Korb J."/>
            <person name="Zhang G."/>
            <person name="Liebig J."/>
        </authorList>
    </citation>
    <scope>NUCLEOTIDE SEQUENCE [LARGE SCALE GENOMIC DNA]</scope>
    <source>
        <tissue evidence="1">Whole organism</tissue>
    </source>
</reference>
<name>A0A067RL95_ZOONE</name>
<protein>
    <submittedName>
        <fullName evidence="1">Uncharacterized protein</fullName>
    </submittedName>
</protein>
<dbReference type="AlphaFoldDB" id="A0A067RL95"/>